<organism evidence="3 4">
    <name type="scientific">Xanthobacter dioxanivorans</name>
    <dbReference type="NCBI Taxonomy" id="2528964"/>
    <lineage>
        <taxon>Bacteria</taxon>
        <taxon>Pseudomonadati</taxon>
        <taxon>Pseudomonadota</taxon>
        <taxon>Alphaproteobacteria</taxon>
        <taxon>Hyphomicrobiales</taxon>
        <taxon>Xanthobacteraceae</taxon>
        <taxon>Xanthobacter</taxon>
    </lineage>
</organism>
<dbReference type="CDD" id="cd00570">
    <property type="entry name" value="GST_N_family"/>
    <property type="match status" value="1"/>
</dbReference>
<dbReference type="PROSITE" id="PS50405">
    <property type="entry name" value="GST_CTER"/>
    <property type="match status" value="1"/>
</dbReference>
<dbReference type="AlphaFoldDB" id="A0A974SIE4"/>
<dbReference type="Proteomes" id="UP000596427">
    <property type="component" value="Chromosome"/>
</dbReference>
<evidence type="ECO:0000259" key="1">
    <source>
        <dbReference type="PROSITE" id="PS50404"/>
    </source>
</evidence>
<dbReference type="Pfam" id="PF13410">
    <property type="entry name" value="GST_C_2"/>
    <property type="match status" value="1"/>
</dbReference>
<dbReference type="InterPro" id="IPR036282">
    <property type="entry name" value="Glutathione-S-Trfase_C_sf"/>
</dbReference>
<dbReference type="Pfam" id="PF13409">
    <property type="entry name" value="GST_N_2"/>
    <property type="match status" value="1"/>
</dbReference>
<accession>A0A974SIE4</accession>
<sequence length="259" mass="29013">MAEADSDIVLYDAVGVPSPRRVKMCMAEKRLAFTSRFLNIGMMDQKRQEYLDINPTGMVPTLVHKGQIVYDSNVINEYLNDCFPEPPLVPENPLDRARMRMWFAFEADFARPFRDASYETMGKARVKNAGLDKAQLMEIITSKTSNPFYSSLVLSLLETPTNEAVIAEKLLLIFEKMAGLERALSDGRTWLCGADFTLADIAVAPRLDQFPVIGVDDFAVRYPAAGAWLERVKARPSWQLSLTVPPPGETQLRVDFSAA</sequence>
<dbReference type="Gene3D" id="3.40.30.10">
    <property type="entry name" value="Glutaredoxin"/>
    <property type="match status" value="1"/>
</dbReference>
<dbReference type="InterPro" id="IPR004045">
    <property type="entry name" value="Glutathione_S-Trfase_N"/>
</dbReference>
<dbReference type="RefSeq" id="WP_203194213.1">
    <property type="nucleotide sequence ID" value="NZ_CP063362.1"/>
</dbReference>
<gene>
    <name evidence="3" type="ORF">EZH22_02420</name>
</gene>
<evidence type="ECO:0000259" key="2">
    <source>
        <dbReference type="PROSITE" id="PS50405"/>
    </source>
</evidence>
<dbReference type="InterPro" id="IPR036249">
    <property type="entry name" value="Thioredoxin-like_sf"/>
</dbReference>
<keyword evidence="4" id="KW-1185">Reference proteome</keyword>
<feature type="domain" description="GST C-terminal" evidence="2">
    <location>
        <begin position="92"/>
        <end position="256"/>
    </location>
</feature>
<dbReference type="SFLD" id="SFLDG00358">
    <property type="entry name" value="Main_(cytGST)"/>
    <property type="match status" value="1"/>
</dbReference>
<dbReference type="SUPFAM" id="SSF47616">
    <property type="entry name" value="GST C-terminal domain-like"/>
    <property type="match status" value="1"/>
</dbReference>
<dbReference type="SFLD" id="SFLDS00019">
    <property type="entry name" value="Glutathione_Transferase_(cytos"/>
    <property type="match status" value="1"/>
</dbReference>
<dbReference type="GO" id="GO:0005737">
    <property type="term" value="C:cytoplasm"/>
    <property type="evidence" value="ECO:0007669"/>
    <property type="project" value="TreeGrafter"/>
</dbReference>
<dbReference type="InterPro" id="IPR010987">
    <property type="entry name" value="Glutathione-S-Trfase_C-like"/>
</dbReference>
<dbReference type="InterPro" id="IPR040079">
    <property type="entry name" value="Glutathione_S-Trfase"/>
</dbReference>
<dbReference type="Gene3D" id="1.20.1050.10">
    <property type="match status" value="1"/>
</dbReference>
<dbReference type="PANTHER" id="PTHR43968">
    <property type="match status" value="1"/>
</dbReference>
<proteinExistence type="predicted"/>
<reference evidence="3 4" key="1">
    <citation type="submission" date="2020-10" db="EMBL/GenBank/DDBJ databases">
        <title>Degradation of 1,4-Dioxane by Xanthobacter sp. YN2, via a Novel Group-2 Soluble Di-Iron Monooxygenase.</title>
        <authorList>
            <person name="Ma F."/>
            <person name="Wang Y."/>
            <person name="Yang J."/>
            <person name="Guo H."/>
            <person name="Su D."/>
            <person name="Yu L."/>
        </authorList>
    </citation>
    <scope>NUCLEOTIDE SEQUENCE [LARGE SCALE GENOMIC DNA]</scope>
    <source>
        <strain evidence="3 4">YN2</strain>
    </source>
</reference>
<dbReference type="InterPro" id="IPR050983">
    <property type="entry name" value="GST_Omega/HSP26"/>
</dbReference>
<dbReference type="PANTHER" id="PTHR43968:SF6">
    <property type="entry name" value="GLUTATHIONE S-TRANSFERASE OMEGA"/>
    <property type="match status" value="1"/>
</dbReference>
<dbReference type="PROSITE" id="PS50404">
    <property type="entry name" value="GST_NTER"/>
    <property type="match status" value="1"/>
</dbReference>
<dbReference type="KEGG" id="xdi:EZH22_02420"/>
<dbReference type="EMBL" id="CP063362">
    <property type="protein sequence ID" value="QRG07301.1"/>
    <property type="molecule type" value="Genomic_DNA"/>
</dbReference>
<dbReference type="SUPFAM" id="SSF52833">
    <property type="entry name" value="Thioredoxin-like"/>
    <property type="match status" value="1"/>
</dbReference>
<evidence type="ECO:0000313" key="3">
    <source>
        <dbReference type="EMBL" id="QRG07301.1"/>
    </source>
</evidence>
<protein>
    <submittedName>
        <fullName evidence="3">Glutathione S-transferase family protein</fullName>
    </submittedName>
</protein>
<name>A0A974SIE4_9HYPH</name>
<evidence type="ECO:0000313" key="4">
    <source>
        <dbReference type="Proteomes" id="UP000596427"/>
    </source>
</evidence>
<feature type="domain" description="GST N-terminal" evidence="1">
    <location>
        <begin position="6"/>
        <end position="87"/>
    </location>
</feature>